<dbReference type="Proteomes" id="UP000255207">
    <property type="component" value="Unassembled WGS sequence"/>
</dbReference>
<keyword evidence="4" id="KW-1185">Reference proteome</keyword>
<evidence type="ECO:0000313" key="3">
    <source>
        <dbReference type="EMBL" id="RDJ29729.1"/>
    </source>
</evidence>
<dbReference type="PANTHER" id="PTHR30024:SF42">
    <property type="entry name" value="ALIPHATIC SULFONATES-BINDING PROTEIN-RELATED"/>
    <property type="match status" value="1"/>
</dbReference>
<dbReference type="OrthoDB" id="7374754at2"/>
<sequence length="344" mass="37113">MTALLFRVTARPFLVAASLFLAGAAAAGPLADNAPIPDKIAPGTKLVVGDPQIRVALTLSGELQKLPFTVEWANISGGPQTIEAFRAKALDIGSVADIPPIHAQWTGLDVKIVAAKFRLDPIGHPIYVIGTAPGSRIEKLADIKGRKIAFSPGQAQGALVLRVLKKLNLKHSDVQLVELPSVGDAYTNALASKLVDAAPIAEANKQRYTQNYARDGAKALPHGLRDDPAYLYVVKSSLQDPDKAAAIQAYVKAWGRAAKWVETHPDEWVKGYYVKDQGLKEDAGRFLIESNGSPDVPLDWNGAIERQQETIDLLADELKKPVLKAETLFDRRFESVAGAAYQGE</sequence>
<evidence type="ECO:0000259" key="2">
    <source>
        <dbReference type="Pfam" id="PF09084"/>
    </source>
</evidence>
<dbReference type="Gene3D" id="3.40.190.10">
    <property type="entry name" value="Periplasmic binding protein-like II"/>
    <property type="match status" value="2"/>
</dbReference>
<dbReference type="PANTHER" id="PTHR30024">
    <property type="entry name" value="ALIPHATIC SULFONATES-BINDING PROTEIN-RELATED"/>
    <property type="match status" value="1"/>
</dbReference>
<proteinExistence type="predicted"/>
<comment type="caution">
    <text evidence="3">The sequence shown here is derived from an EMBL/GenBank/DDBJ whole genome shotgun (WGS) entry which is preliminary data.</text>
</comment>
<protein>
    <submittedName>
        <fullName evidence="3">ABC transporter</fullName>
    </submittedName>
</protein>
<feature type="signal peptide" evidence="1">
    <location>
        <begin position="1"/>
        <end position="27"/>
    </location>
</feature>
<gene>
    <name evidence="3" type="ORF">DWE98_04130</name>
</gene>
<reference evidence="4" key="1">
    <citation type="submission" date="2018-07" db="EMBL/GenBank/DDBJ databases">
        <authorList>
            <person name="Safronova V.I."/>
            <person name="Chirak E.R."/>
            <person name="Sazanova A.L."/>
        </authorList>
    </citation>
    <scope>NUCLEOTIDE SEQUENCE [LARGE SCALE GENOMIC DNA]</scope>
    <source>
        <strain evidence="4">RCAM04685</strain>
    </source>
</reference>
<dbReference type="InterPro" id="IPR015168">
    <property type="entry name" value="SsuA/THI5"/>
</dbReference>
<dbReference type="EMBL" id="QQTP01000001">
    <property type="protein sequence ID" value="RDJ29729.1"/>
    <property type="molecule type" value="Genomic_DNA"/>
</dbReference>
<feature type="domain" description="SsuA/THI5-like" evidence="2">
    <location>
        <begin position="81"/>
        <end position="267"/>
    </location>
</feature>
<keyword evidence="1" id="KW-0732">Signal</keyword>
<dbReference type="RefSeq" id="WP_114827842.1">
    <property type="nucleotide sequence ID" value="NZ_QQTO01000019.1"/>
</dbReference>
<accession>A0A370LD09</accession>
<evidence type="ECO:0000313" key="4">
    <source>
        <dbReference type="Proteomes" id="UP000255207"/>
    </source>
</evidence>
<dbReference type="SUPFAM" id="SSF53850">
    <property type="entry name" value="Periplasmic binding protein-like II"/>
    <property type="match status" value="1"/>
</dbReference>
<feature type="chain" id="PRO_5030068622" evidence="1">
    <location>
        <begin position="28"/>
        <end position="344"/>
    </location>
</feature>
<dbReference type="Pfam" id="PF09084">
    <property type="entry name" value="NMT1"/>
    <property type="match status" value="1"/>
</dbReference>
<name>A0A370LD09_9HYPH</name>
<evidence type="ECO:0000256" key="1">
    <source>
        <dbReference type="SAM" id="SignalP"/>
    </source>
</evidence>
<dbReference type="AlphaFoldDB" id="A0A370LD09"/>
<organism evidence="3 4">
    <name type="scientific">Bosea caraganae</name>
    <dbReference type="NCBI Taxonomy" id="2763117"/>
    <lineage>
        <taxon>Bacteria</taxon>
        <taxon>Pseudomonadati</taxon>
        <taxon>Pseudomonadota</taxon>
        <taxon>Alphaproteobacteria</taxon>
        <taxon>Hyphomicrobiales</taxon>
        <taxon>Boseaceae</taxon>
        <taxon>Bosea</taxon>
    </lineage>
</organism>